<feature type="compositionally biased region" description="Low complexity" evidence="1">
    <location>
        <begin position="422"/>
        <end position="443"/>
    </location>
</feature>
<reference evidence="3 4" key="1">
    <citation type="journal article" date="2020" name="ISME J.">
        <title>Uncovering the hidden diversity of litter-decomposition mechanisms in mushroom-forming fungi.</title>
        <authorList>
            <person name="Floudas D."/>
            <person name="Bentzer J."/>
            <person name="Ahren D."/>
            <person name="Johansson T."/>
            <person name="Persson P."/>
            <person name="Tunlid A."/>
        </authorList>
    </citation>
    <scope>NUCLEOTIDE SEQUENCE [LARGE SCALE GENOMIC DNA]</scope>
    <source>
        <strain evidence="3 4">CBS 146.42</strain>
    </source>
</reference>
<feature type="compositionally biased region" description="Acidic residues" evidence="1">
    <location>
        <begin position="81"/>
        <end position="96"/>
    </location>
</feature>
<dbReference type="InterPro" id="IPR032549">
    <property type="entry name" value="DUF4939"/>
</dbReference>
<evidence type="ECO:0000256" key="1">
    <source>
        <dbReference type="SAM" id="MobiDB-lite"/>
    </source>
</evidence>
<feature type="compositionally biased region" description="Low complexity" evidence="1">
    <location>
        <begin position="361"/>
        <end position="380"/>
    </location>
</feature>
<name>A0A8H5FR77_9AGAR</name>
<feature type="region of interest" description="Disordered" evidence="1">
    <location>
        <begin position="42"/>
        <end position="137"/>
    </location>
</feature>
<dbReference type="AlphaFoldDB" id="A0A8H5FR77"/>
<accession>A0A8H5FR77</accession>
<dbReference type="EMBL" id="JAACJO010000035">
    <property type="protein sequence ID" value="KAF5346184.1"/>
    <property type="molecule type" value="Genomic_DNA"/>
</dbReference>
<protein>
    <recommendedName>
        <fullName evidence="2">DUF4939 domain-containing protein</fullName>
    </recommendedName>
</protein>
<dbReference type="Proteomes" id="UP000559027">
    <property type="component" value="Unassembled WGS sequence"/>
</dbReference>
<feature type="compositionally biased region" description="Low complexity" evidence="1">
    <location>
        <begin position="340"/>
        <end position="353"/>
    </location>
</feature>
<feature type="compositionally biased region" description="Gly residues" evidence="1">
    <location>
        <begin position="98"/>
        <end position="107"/>
    </location>
</feature>
<evidence type="ECO:0000313" key="3">
    <source>
        <dbReference type="EMBL" id="KAF5346184.1"/>
    </source>
</evidence>
<proteinExistence type="predicted"/>
<feature type="compositionally biased region" description="Acidic residues" evidence="1">
    <location>
        <begin position="111"/>
        <end position="124"/>
    </location>
</feature>
<feature type="region of interest" description="Disordered" evidence="1">
    <location>
        <begin position="417"/>
        <end position="443"/>
    </location>
</feature>
<gene>
    <name evidence="3" type="ORF">D9756_011129</name>
</gene>
<dbReference type="OrthoDB" id="5552562at2759"/>
<evidence type="ECO:0000259" key="2">
    <source>
        <dbReference type="Pfam" id="PF16297"/>
    </source>
</evidence>
<evidence type="ECO:0000313" key="4">
    <source>
        <dbReference type="Proteomes" id="UP000559027"/>
    </source>
</evidence>
<dbReference type="Pfam" id="PF16297">
    <property type="entry name" value="DUF4939"/>
    <property type="match status" value="1"/>
</dbReference>
<organism evidence="3 4">
    <name type="scientific">Leucocoprinus leucothites</name>
    <dbReference type="NCBI Taxonomy" id="201217"/>
    <lineage>
        <taxon>Eukaryota</taxon>
        <taxon>Fungi</taxon>
        <taxon>Dikarya</taxon>
        <taxon>Basidiomycota</taxon>
        <taxon>Agaricomycotina</taxon>
        <taxon>Agaricomycetes</taxon>
        <taxon>Agaricomycetidae</taxon>
        <taxon>Agaricales</taxon>
        <taxon>Agaricineae</taxon>
        <taxon>Agaricaceae</taxon>
        <taxon>Leucocoprinus</taxon>
    </lineage>
</organism>
<sequence>MVGPNQSTRYWKGTAHMLKPTTNLSITFACLVYLEMGVKLHSKEDEPQPEHDQVSVDHNKDNEEEEENNTQEPEGNTQFFETEDLGQDDEHLDNDGADTGGGGGDGGPPNDDPDDEGDPEDEPDEPPHRCCHQNPDPEEQFLNIMDRFATNLKNRNHTPQPVVKTKHIQAKEPDTFDSSKPQKLDEFLFQCHLYFNTNPSQFTTEHVKVSFAMTFLKGPAQQHFQMVLQVEYDWDVISWFQDFQLFVDELHENFGALDHDTEAAEELEHLCMGHNWTITNSPTGKPSSLAAMQCLTMQIDNNYWSHVCEKKCTGEKLGQSLTRPDTQNQQNKNKGKKNNNNRQQNSLQQSNTPSNPPSNNPKPFQKLLNPPSSSQSSNPLTRKLNKDSKLTAQEHQHRIANGQCLYCGGNHMIRDCPRKNESSNTNNNSNSTSSSSNANKPKG</sequence>
<feature type="domain" description="DUF4939" evidence="2">
    <location>
        <begin position="171"/>
        <end position="260"/>
    </location>
</feature>
<keyword evidence="4" id="KW-1185">Reference proteome</keyword>
<feature type="region of interest" description="Disordered" evidence="1">
    <location>
        <begin position="318"/>
        <end position="382"/>
    </location>
</feature>
<comment type="caution">
    <text evidence="3">The sequence shown here is derived from an EMBL/GenBank/DDBJ whole genome shotgun (WGS) entry which is preliminary data.</text>
</comment>
<feature type="compositionally biased region" description="Basic and acidic residues" evidence="1">
    <location>
        <begin position="42"/>
        <end position="61"/>
    </location>
</feature>